<keyword evidence="3" id="KW-1185">Reference proteome</keyword>
<proteinExistence type="predicted"/>
<name>A0AAD7F400_9AGAR</name>
<reference evidence="2" key="1">
    <citation type="submission" date="2023-03" db="EMBL/GenBank/DDBJ databases">
        <title>Massive genome expansion in bonnet fungi (Mycena s.s.) driven by repeated elements and novel gene families across ecological guilds.</title>
        <authorList>
            <consortium name="Lawrence Berkeley National Laboratory"/>
            <person name="Harder C.B."/>
            <person name="Miyauchi S."/>
            <person name="Viragh M."/>
            <person name="Kuo A."/>
            <person name="Thoen E."/>
            <person name="Andreopoulos B."/>
            <person name="Lu D."/>
            <person name="Skrede I."/>
            <person name="Drula E."/>
            <person name="Henrissat B."/>
            <person name="Morin E."/>
            <person name="Kohler A."/>
            <person name="Barry K."/>
            <person name="LaButti K."/>
            <person name="Morin E."/>
            <person name="Salamov A."/>
            <person name="Lipzen A."/>
            <person name="Mereny Z."/>
            <person name="Hegedus B."/>
            <person name="Baldrian P."/>
            <person name="Stursova M."/>
            <person name="Weitz H."/>
            <person name="Taylor A."/>
            <person name="Grigoriev I.V."/>
            <person name="Nagy L.G."/>
            <person name="Martin F."/>
            <person name="Kauserud H."/>
        </authorList>
    </citation>
    <scope>NUCLEOTIDE SEQUENCE</scope>
    <source>
        <strain evidence="2">CBHHK002</strain>
    </source>
</reference>
<dbReference type="Gene3D" id="3.20.20.70">
    <property type="entry name" value="Aldolase class I"/>
    <property type="match status" value="1"/>
</dbReference>
<dbReference type="PANTHER" id="PTHR22893">
    <property type="entry name" value="NADH OXIDOREDUCTASE-RELATED"/>
    <property type="match status" value="1"/>
</dbReference>
<dbReference type="AlphaFoldDB" id="A0AAD7F400"/>
<dbReference type="Pfam" id="PF00724">
    <property type="entry name" value="Oxidored_FMN"/>
    <property type="match status" value="1"/>
</dbReference>
<dbReference type="CDD" id="cd02933">
    <property type="entry name" value="OYE_like_FMN"/>
    <property type="match status" value="1"/>
</dbReference>
<dbReference type="GO" id="GO:0010181">
    <property type="term" value="F:FMN binding"/>
    <property type="evidence" value="ECO:0007669"/>
    <property type="project" value="InterPro"/>
</dbReference>
<dbReference type="GO" id="GO:0003959">
    <property type="term" value="F:NADPH dehydrogenase activity"/>
    <property type="evidence" value="ECO:0007669"/>
    <property type="project" value="TreeGrafter"/>
</dbReference>
<gene>
    <name evidence="2" type="ORF">DFH08DRAFT_266752</name>
</gene>
<evidence type="ECO:0000259" key="1">
    <source>
        <dbReference type="Pfam" id="PF00724"/>
    </source>
</evidence>
<dbReference type="EMBL" id="JARIHO010000003">
    <property type="protein sequence ID" value="KAJ7364119.1"/>
    <property type="molecule type" value="Genomic_DNA"/>
</dbReference>
<dbReference type="Proteomes" id="UP001218218">
    <property type="component" value="Unassembled WGS sequence"/>
</dbReference>
<dbReference type="SUPFAM" id="SSF51395">
    <property type="entry name" value="FMN-linked oxidoreductases"/>
    <property type="match status" value="1"/>
</dbReference>
<organism evidence="2 3">
    <name type="scientific">Mycena albidolilacea</name>
    <dbReference type="NCBI Taxonomy" id="1033008"/>
    <lineage>
        <taxon>Eukaryota</taxon>
        <taxon>Fungi</taxon>
        <taxon>Dikarya</taxon>
        <taxon>Basidiomycota</taxon>
        <taxon>Agaricomycotina</taxon>
        <taxon>Agaricomycetes</taxon>
        <taxon>Agaricomycetidae</taxon>
        <taxon>Agaricales</taxon>
        <taxon>Marasmiineae</taxon>
        <taxon>Mycenaceae</taxon>
        <taxon>Mycena</taxon>
    </lineage>
</organism>
<sequence>MDAPLPSSHPMSTTRPALFQPIKVGDIELKHRVVLAPSTRFRATEDGTPTPQMIEYYAQRAHAPGTLLIAEPAFIAQKASGFIHVPGIYSPEQIAAWKQITDAVHAKGSFIFLQLWALGRTAYPEHLAPGDPFVSSSPKTISTPFHRGSTPRTADVPRQMTIDEIKEYSQLFATAASNAVHKAGFDGVEVHGANGYLPEQFLWETVNERTDEYGGSIENRARFVLEFLEAIAAAVGEQKTAIRLSPWRHRYQSDSSMTDPKPTYSYLVKEIRDRHPNFGYLHVIEDYTAPEGIEPASTDFIREIWGDRPLISAGGYSDDRDSGFRVAEEKGSIIAYSKAFIANPDLPCRLFHGIPLINGDSGKWWIYGTSDPTGYTDYPAHDYSSLKRAVAAGA</sequence>
<dbReference type="InterPro" id="IPR013785">
    <property type="entry name" value="Aldolase_TIM"/>
</dbReference>
<accession>A0AAD7F400</accession>
<dbReference type="InterPro" id="IPR045247">
    <property type="entry name" value="Oye-like"/>
</dbReference>
<evidence type="ECO:0000313" key="3">
    <source>
        <dbReference type="Proteomes" id="UP001218218"/>
    </source>
</evidence>
<feature type="domain" description="NADH:flavin oxidoreductase/NADH oxidase N-terminal" evidence="1">
    <location>
        <begin position="18"/>
        <end position="355"/>
    </location>
</feature>
<protein>
    <submittedName>
        <fullName evidence="2">NADH:flavin oxidoreductase/NADH oxidase</fullName>
    </submittedName>
</protein>
<comment type="caution">
    <text evidence="2">The sequence shown here is derived from an EMBL/GenBank/DDBJ whole genome shotgun (WGS) entry which is preliminary data.</text>
</comment>
<dbReference type="InterPro" id="IPR001155">
    <property type="entry name" value="OxRdtase_FMN_N"/>
</dbReference>
<dbReference type="PANTHER" id="PTHR22893:SF91">
    <property type="entry name" value="NADPH DEHYDROGENASE 2-RELATED"/>
    <property type="match status" value="1"/>
</dbReference>
<evidence type="ECO:0000313" key="2">
    <source>
        <dbReference type="EMBL" id="KAJ7364119.1"/>
    </source>
</evidence>